<protein>
    <submittedName>
        <fullName evidence="3">ASCH domain protein</fullName>
    </submittedName>
</protein>
<dbReference type="PANTHER" id="PTHR39203:SF1">
    <property type="entry name" value="CYTOPLASMIC PROTEIN"/>
    <property type="match status" value="1"/>
</dbReference>
<dbReference type="EMBL" id="MLJW01000385">
    <property type="protein sequence ID" value="OIQ88160.1"/>
    <property type="molecule type" value="Genomic_DNA"/>
</dbReference>
<proteinExistence type="predicted"/>
<name>A0A1J5QX63_9ZZZZ</name>
<dbReference type="SUPFAM" id="SSF88697">
    <property type="entry name" value="PUA domain-like"/>
    <property type="match status" value="1"/>
</dbReference>
<accession>A0A1J5QX63</accession>
<dbReference type="Gene3D" id="3.10.400.10">
    <property type="entry name" value="Sulfate adenylyltransferase"/>
    <property type="match status" value="1"/>
</dbReference>
<dbReference type="InterPro" id="IPR007374">
    <property type="entry name" value="ASCH_domain"/>
</dbReference>
<dbReference type="InterPro" id="IPR015947">
    <property type="entry name" value="PUA-like_sf"/>
</dbReference>
<sequence length="194" mass="20936">MTTDRELAVDPDEIASFWELARGRAGLARLAVVTGTGAAASVAPPAWAFGDSPAVADELVDLVLADVKTATVSPLWEYEASGVDVPSVGDLSIVLDGRAHPRALIRTSAVRTARFDEVDAAHAWAEGEGDRSLESWRAEHEAYYRRLMATRGVEFRPDMELVLEAFELRFPARPRGPGHARSHPVGPVAPGRSQ</sequence>
<dbReference type="PANTHER" id="PTHR39203">
    <property type="entry name" value="CYTOPLASMIC PROTEIN-RELATED"/>
    <property type="match status" value="1"/>
</dbReference>
<reference evidence="3" key="1">
    <citation type="submission" date="2016-10" db="EMBL/GenBank/DDBJ databases">
        <title>Sequence of Gallionella enrichment culture.</title>
        <authorList>
            <person name="Poehlein A."/>
            <person name="Muehling M."/>
            <person name="Daniel R."/>
        </authorList>
    </citation>
    <scope>NUCLEOTIDE SEQUENCE</scope>
</reference>
<gene>
    <name evidence="3" type="ORF">GALL_299700</name>
</gene>
<dbReference type="AlphaFoldDB" id="A0A1J5QX63"/>
<organism evidence="3">
    <name type="scientific">mine drainage metagenome</name>
    <dbReference type="NCBI Taxonomy" id="410659"/>
    <lineage>
        <taxon>unclassified sequences</taxon>
        <taxon>metagenomes</taxon>
        <taxon>ecological metagenomes</taxon>
    </lineage>
</organism>
<dbReference type="SMART" id="SM01022">
    <property type="entry name" value="ASCH"/>
    <property type="match status" value="1"/>
</dbReference>
<comment type="caution">
    <text evidence="3">The sequence shown here is derived from an EMBL/GenBank/DDBJ whole genome shotgun (WGS) entry which is preliminary data.</text>
</comment>
<dbReference type="CDD" id="cd06553">
    <property type="entry name" value="ASCH_Ef3133_like"/>
    <property type="match status" value="1"/>
</dbReference>
<dbReference type="Pfam" id="PF04266">
    <property type="entry name" value="ASCH"/>
    <property type="match status" value="1"/>
</dbReference>
<evidence type="ECO:0000256" key="1">
    <source>
        <dbReference type="SAM" id="MobiDB-lite"/>
    </source>
</evidence>
<evidence type="ECO:0000259" key="2">
    <source>
        <dbReference type="SMART" id="SM01022"/>
    </source>
</evidence>
<dbReference type="InterPro" id="IPR009326">
    <property type="entry name" value="DUF984"/>
</dbReference>
<feature type="region of interest" description="Disordered" evidence="1">
    <location>
        <begin position="173"/>
        <end position="194"/>
    </location>
</feature>
<evidence type="ECO:0000313" key="3">
    <source>
        <dbReference type="EMBL" id="OIQ88160.1"/>
    </source>
</evidence>
<feature type="domain" description="ASCH" evidence="2">
    <location>
        <begin position="47"/>
        <end position="170"/>
    </location>
</feature>